<keyword evidence="4" id="KW-0732">Signal</keyword>
<dbReference type="SUPFAM" id="SSF57095">
    <property type="entry name" value="Scorpion toxin-like"/>
    <property type="match status" value="1"/>
</dbReference>
<dbReference type="AlphaFoldDB" id="A0A9P0C5Z3"/>
<keyword evidence="3" id="KW-1015">Disulfide bond</keyword>
<keyword evidence="7" id="KW-1185">Reference proteome</keyword>
<evidence type="ECO:0000313" key="7">
    <source>
        <dbReference type="Proteomes" id="UP001154114"/>
    </source>
</evidence>
<dbReference type="GO" id="GO:0005576">
    <property type="term" value="C:extracellular region"/>
    <property type="evidence" value="ECO:0007669"/>
    <property type="project" value="UniProtKB-SubCell"/>
</dbReference>
<feature type="domain" description="Knottins-like" evidence="5">
    <location>
        <begin position="30"/>
        <end position="71"/>
    </location>
</feature>
<dbReference type="GO" id="GO:0006952">
    <property type="term" value="P:defense response"/>
    <property type="evidence" value="ECO:0007669"/>
    <property type="project" value="InterPro"/>
</dbReference>
<accession>A0A9P0C5Z3</accession>
<evidence type="ECO:0000313" key="6">
    <source>
        <dbReference type="EMBL" id="CAH0629072.1"/>
    </source>
</evidence>
<feature type="signal peptide" evidence="4">
    <location>
        <begin position="1"/>
        <end position="17"/>
    </location>
</feature>
<dbReference type="EMBL" id="LR824012">
    <property type="protein sequence ID" value="CAH0629072.1"/>
    <property type="molecule type" value="Genomic_DNA"/>
</dbReference>
<gene>
    <name evidence="6" type="ORF">CINC_LOCUS13256</name>
</gene>
<name>A0A9P0C5Z3_CHRIL</name>
<dbReference type="OrthoDB" id="7205626at2759"/>
<dbReference type="InterPro" id="IPR036574">
    <property type="entry name" value="Scorpion_toxin-like_sf"/>
</dbReference>
<feature type="domain" description="Knottins-like" evidence="5">
    <location>
        <begin position="130"/>
        <end position="174"/>
    </location>
</feature>
<evidence type="ECO:0000256" key="1">
    <source>
        <dbReference type="ARBA" id="ARBA00004613"/>
    </source>
</evidence>
<organism evidence="6 7">
    <name type="scientific">Chrysodeixis includens</name>
    <name type="common">Soybean looper</name>
    <name type="synonym">Pseudoplusia includens</name>
    <dbReference type="NCBI Taxonomy" id="689277"/>
    <lineage>
        <taxon>Eukaryota</taxon>
        <taxon>Metazoa</taxon>
        <taxon>Ecdysozoa</taxon>
        <taxon>Arthropoda</taxon>
        <taxon>Hexapoda</taxon>
        <taxon>Insecta</taxon>
        <taxon>Pterygota</taxon>
        <taxon>Neoptera</taxon>
        <taxon>Endopterygota</taxon>
        <taxon>Lepidoptera</taxon>
        <taxon>Glossata</taxon>
        <taxon>Ditrysia</taxon>
        <taxon>Noctuoidea</taxon>
        <taxon>Noctuidae</taxon>
        <taxon>Plusiinae</taxon>
        <taxon>Chrysodeixis</taxon>
    </lineage>
</organism>
<dbReference type="InterPro" id="IPR003614">
    <property type="entry name" value="Knottins"/>
</dbReference>
<evidence type="ECO:0000259" key="5">
    <source>
        <dbReference type="SMART" id="SM00505"/>
    </source>
</evidence>
<sequence>MWTKLAVVSAVFFAANASVIINVFDEDPEISEANSIQLSDCNTPACDQRCQHLGFSGGICVHDRCKCDIDRKDPEIRHPLAELLKIKPLLDCNPQWCDQQCRNMGFTGGVCVHDRCKCDINRKEVPETETSLSELITSVDLLDCNPQWCDQQCRNMGFTGGVCVNDRCKCDINKREVPEIALPLSELTKSVYLLNCNPYDCDQQCRNMGFTGGVCVHDRCKCDINRKVVPEIDPSLSELAKSVYLVDCNPQWCDQQCRNMGFTGGVCVHDRCKCDINKKVPVTEAVKYIEEKKRKEDKPSFNMPRACDIFNCNDMCQRLNYVGGTCDMDGQCQCF</sequence>
<protein>
    <recommendedName>
        <fullName evidence="5">Knottins-like domain-containing protein</fullName>
    </recommendedName>
</protein>
<evidence type="ECO:0000256" key="2">
    <source>
        <dbReference type="ARBA" id="ARBA00022525"/>
    </source>
</evidence>
<dbReference type="Gene3D" id="3.30.30.10">
    <property type="entry name" value="Knottin, scorpion toxin-like"/>
    <property type="match status" value="6"/>
</dbReference>
<comment type="subcellular location">
    <subcellularLocation>
        <location evidence="1">Secreted</location>
    </subcellularLocation>
</comment>
<evidence type="ECO:0000256" key="4">
    <source>
        <dbReference type="SAM" id="SignalP"/>
    </source>
</evidence>
<feature type="domain" description="Knottins-like" evidence="5">
    <location>
        <begin position="240"/>
        <end position="278"/>
    </location>
</feature>
<reference evidence="6" key="1">
    <citation type="submission" date="2021-12" db="EMBL/GenBank/DDBJ databases">
        <authorList>
            <person name="King R."/>
        </authorList>
    </citation>
    <scope>NUCLEOTIDE SEQUENCE</scope>
</reference>
<keyword evidence="2" id="KW-0964">Secreted</keyword>
<feature type="domain" description="Knottins-like" evidence="5">
    <location>
        <begin position="84"/>
        <end position="122"/>
    </location>
</feature>
<dbReference type="GO" id="GO:0051707">
    <property type="term" value="P:response to other organism"/>
    <property type="evidence" value="ECO:0007669"/>
    <property type="project" value="UniProtKB-ARBA"/>
</dbReference>
<evidence type="ECO:0000256" key="3">
    <source>
        <dbReference type="ARBA" id="ARBA00023157"/>
    </source>
</evidence>
<feature type="domain" description="Knottins-like" evidence="5">
    <location>
        <begin position="188"/>
        <end position="226"/>
    </location>
</feature>
<dbReference type="SMART" id="SM00505">
    <property type="entry name" value="Knot1"/>
    <property type="match status" value="5"/>
</dbReference>
<feature type="chain" id="PRO_5040253611" description="Knottins-like domain-containing protein" evidence="4">
    <location>
        <begin position="18"/>
        <end position="335"/>
    </location>
</feature>
<dbReference type="Proteomes" id="UP001154114">
    <property type="component" value="Chromosome 9"/>
</dbReference>
<proteinExistence type="predicted"/>